<sequence length="87" mass="9436">MLCTQKLTTTNPLIHPLSRPPTHSSDEKLTVARQVWPPLVLSAGRDNMALTAPSTSATAADMCTVPAYTAKPTKYFTPAGPRFRLLI</sequence>
<name>A0A5B7HUV6_PORTR</name>
<dbReference type="EMBL" id="VSRR010037033">
    <property type="protein sequence ID" value="MPC73565.1"/>
    <property type="molecule type" value="Genomic_DNA"/>
</dbReference>
<reference evidence="1 2" key="1">
    <citation type="submission" date="2019-05" db="EMBL/GenBank/DDBJ databases">
        <title>Another draft genome of Portunus trituberculatus and its Hox gene families provides insights of decapod evolution.</title>
        <authorList>
            <person name="Jeong J.-H."/>
            <person name="Song I."/>
            <person name="Kim S."/>
            <person name="Choi T."/>
            <person name="Kim D."/>
            <person name="Ryu S."/>
            <person name="Kim W."/>
        </authorList>
    </citation>
    <scope>NUCLEOTIDE SEQUENCE [LARGE SCALE GENOMIC DNA]</scope>
    <source>
        <tissue evidence="1">Muscle</tissue>
    </source>
</reference>
<proteinExistence type="predicted"/>
<evidence type="ECO:0000313" key="2">
    <source>
        <dbReference type="Proteomes" id="UP000324222"/>
    </source>
</evidence>
<comment type="caution">
    <text evidence="1">The sequence shown here is derived from an EMBL/GenBank/DDBJ whole genome shotgun (WGS) entry which is preliminary data.</text>
</comment>
<gene>
    <name evidence="1" type="ORF">E2C01_067899</name>
</gene>
<accession>A0A5B7HUV6</accession>
<evidence type="ECO:0000313" key="1">
    <source>
        <dbReference type="EMBL" id="MPC73565.1"/>
    </source>
</evidence>
<dbReference type="Proteomes" id="UP000324222">
    <property type="component" value="Unassembled WGS sequence"/>
</dbReference>
<dbReference type="AlphaFoldDB" id="A0A5B7HUV6"/>
<keyword evidence="2" id="KW-1185">Reference proteome</keyword>
<organism evidence="1 2">
    <name type="scientific">Portunus trituberculatus</name>
    <name type="common">Swimming crab</name>
    <name type="synonym">Neptunus trituberculatus</name>
    <dbReference type="NCBI Taxonomy" id="210409"/>
    <lineage>
        <taxon>Eukaryota</taxon>
        <taxon>Metazoa</taxon>
        <taxon>Ecdysozoa</taxon>
        <taxon>Arthropoda</taxon>
        <taxon>Crustacea</taxon>
        <taxon>Multicrustacea</taxon>
        <taxon>Malacostraca</taxon>
        <taxon>Eumalacostraca</taxon>
        <taxon>Eucarida</taxon>
        <taxon>Decapoda</taxon>
        <taxon>Pleocyemata</taxon>
        <taxon>Brachyura</taxon>
        <taxon>Eubrachyura</taxon>
        <taxon>Portunoidea</taxon>
        <taxon>Portunidae</taxon>
        <taxon>Portuninae</taxon>
        <taxon>Portunus</taxon>
    </lineage>
</organism>
<protein>
    <submittedName>
        <fullName evidence="1">Uncharacterized protein</fullName>
    </submittedName>
</protein>